<keyword evidence="1" id="KW-0812">Transmembrane</keyword>
<proteinExistence type="predicted"/>
<keyword evidence="1" id="KW-0472">Membrane</keyword>
<name>A0A2M4DMG5_ANODA</name>
<protein>
    <submittedName>
        <fullName evidence="2">Uncharacterized protein</fullName>
    </submittedName>
</protein>
<dbReference type="EMBL" id="GGFL01014569">
    <property type="protein sequence ID" value="MBW78747.1"/>
    <property type="molecule type" value="Transcribed_RNA"/>
</dbReference>
<keyword evidence="1" id="KW-1133">Transmembrane helix</keyword>
<accession>A0A2M4DMG5</accession>
<sequence>MVHYHGYLLCVVCRVPGCAVAYFALLLGLFYAGAGFVDKGTRTCNGRGSGRHTVSCTFRRHLFVGCPGDYHPFRYLGP</sequence>
<evidence type="ECO:0000256" key="1">
    <source>
        <dbReference type="SAM" id="Phobius"/>
    </source>
</evidence>
<feature type="transmembrane region" description="Helical" evidence="1">
    <location>
        <begin position="6"/>
        <end position="32"/>
    </location>
</feature>
<organism evidence="2">
    <name type="scientific">Anopheles darlingi</name>
    <name type="common">Mosquito</name>
    <dbReference type="NCBI Taxonomy" id="43151"/>
    <lineage>
        <taxon>Eukaryota</taxon>
        <taxon>Metazoa</taxon>
        <taxon>Ecdysozoa</taxon>
        <taxon>Arthropoda</taxon>
        <taxon>Hexapoda</taxon>
        <taxon>Insecta</taxon>
        <taxon>Pterygota</taxon>
        <taxon>Neoptera</taxon>
        <taxon>Endopterygota</taxon>
        <taxon>Diptera</taxon>
        <taxon>Nematocera</taxon>
        <taxon>Culicoidea</taxon>
        <taxon>Culicidae</taxon>
        <taxon>Anophelinae</taxon>
        <taxon>Anopheles</taxon>
    </lineage>
</organism>
<reference evidence="2" key="1">
    <citation type="submission" date="2018-01" db="EMBL/GenBank/DDBJ databases">
        <title>An insight into the sialome of Amazonian anophelines.</title>
        <authorList>
            <person name="Ribeiro J.M."/>
            <person name="Scarpassa V."/>
            <person name="Calvo E."/>
        </authorList>
    </citation>
    <scope>NUCLEOTIDE SEQUENCE</scope>
</reference>
<dbReference type="AlphaFoldDB" id="A0A2M4DMG5"/>
<evidence type="ECO:0000313" key="2">
    <source>
        <dbReference type="EMBL" id="MBW78747.1"/>
    </source>
</evidence>